<reference evidence="1 2" key="1">
    <citation type="submission" date="2016-10" db="EMBL/GenBank/DDBJ databases">
        <authorList>
            <person name="de Groot N.N."/>
        </authorList>
    </citation>
    <scope>NUCLEOTIDE SEQUENCE [LARGE SCALE GENOMIC DNA]</scope>
    <source>
        <strain evidence="1 2">DSM 26656</strain>
    </source>
</reference>
<dbReference type="Proteomes" id="UP000236743">
    <property type="component" value="Unassembled WGS sequence"/>
</dbReference>
<organism evidence="1 2">
    <name type="scientific">Bosea lathyri</name>
    <dbReference type="NCBI Taxonomy" id="1036778"/>
    <lineage>
        <taxon>Bacteria</taxon>
        <taxon>Pseudomonadati</taxon>
        <taxon>Pseudomonadota</taxon>
        <taxon>Alphaproteobacteria</taxon>
        <taxon>Hyphomicrobiales</taxon>
        <taxon>Boseaceae</taxon>
        <taxon>Bosea</taxon>
    </lineage>
</organism>
<sequence>MEAELKQHLLTLSDAFASSRGVGVTTVWRQAINDPTFYDRLKSEKTITIRTYDRAVSWFSENWPSDQCWPDRVPRPVPETIS</sequence>
<keyword evidence="2" id="KW-1185">Reference proteome</keyword>
<proteinExistence type="predicted"/>
<dbReference type="RefSeq" id="WP_103873756.1">
    <property type="nucleotide sequence ID" value="NZ_FNUY01000007.1"/>
</dbReference>
<name>A0A1H6BF05_9HYPH</name>
<dbReference type="OrthoDB" id="7874425at2"/>
<gene>
    <name evidence="1" type="ORF">SAMN04488115_107165</name>
</gene>
<evidence type="ECO:0000313" key="2">
    <source>
        <dbReference type="Proteomes" id="UP000236743"/>
    </source>
</evidence>
<dbReference type="EMBL" id="FNUY01000007">
    <property type="protein sequence ID" value="SEG58945.1"/>
    <property type="molecule type" value="Genomic_DNA"/>
</dbReference>
<protein>
    <submittedName>
        <fullName evidence="1">Uncharacterized protein</fullName>
    </submittedName>
</protein>
<dbReference type="AlphaFoldDB" id="A0A1H6BF05"/>
<evidence type="ECO:0000313" key="1">
    <source>
        <dbReference type="EMBL" id="SEG58945.1"/>
    </source>
</evidence>
<accession>A0A1H6BF05</accession>